<organism evidence="2">
    <name type="scientific">Rheinheimera sp. BAL341</name>
    <dbReference type="NCBI Taxonomy" id="1708203"/>
    <lineage>
        <taxon>Bacteria</taxon>
        <taxon>Pseudomonadati</taxon>
        <taxon>Pseudomonadota</taxon>
        <taxon>Gammaproteobacteria</taxon>
        <taxon>Chromatiales</taxon>
        <taxon>Chromatiaceae</taxon>
        <taxon>Rheinheimera</taxon>
    </lineage>
</organism>
<protein>
    <submittedName>
        <fullName evidence="2">Putative membrane protein</fullName>
    </submittedName>
</protein>
<gene>
    <name evidence="2" type="ORF">BAL341_1879</name>
</gene>
<feature type="transmembrane region" description="Helical" evidence="1">
    <location>
        <begin position="27"/>
        <end position="50"/>
    </location>
</feature>
<dbReference type="EMBL" id="CAAJGR010000104">
    <property type="protein sequence ID" value="VHO04461.1"/>
    <property type="molecule type" value="Genomic_DNA"/>
</dbReference>
<accession>A0A486XS87</accession>
<dbReference type="AlphaFoldDB" id="A0A486XS87"/>
<keyword evidence="1" id="KW-1133">Transmembrane helix</keyword>
<feature type="transmembrane region" description="Helical" evidence="1">
    <location>
        <begin position="175"/>
        <end position="199"/>
    </location>
</feature>
<name>A0A486XS87_9GAMM</name>
<sequence length="241" mass="27179">MEKPFQLKLIIRRAPAQSALTWLKQSWAIFMQAPLVWLLIYLHLLGFLLLSMLLPPISSFIVALLMPFLTAGIYKTVVAAQQGKVISVTGLYQVFKETQYRVVFIRLALAELFASLPLVFMYALMIEQAEAGDFSMALALLFAVWFTLTKMAFAYTVAVAYFLQQYSVLAVIQASLVACWRNITPLTIYSLLSLVLIMLTMPTMFIGLIVVLPLLHIAFFLSFNEFFALQVKDTDDGVLEV</sequence>
<feature type="transmembrane region" description="Helical" evidence="1">
    <location>
        <begin position="103"/>
        <end position="125"/>
    </location>
</feature>
<feature type="transmembrane region" description="Helical" evidence="1">
    <location>
        <begin position="205"/>
        <end position="223"/>
    </location>
</feature>
<keyword evidence="1" id="KW-0812">Transmembrane</keyword>
<proteinExistence type="predicted"/>
<feature type="transmembrane region" description="Helical" evidence="1">
    <location>
        <begin position="137"/>
        <end position="163"/>
    </location>
</feature>
<feature type="transmembrane region" description="Helical" evidence="1">
    <location>
        <begin position="56"/>
        <end position="74"/>
    </location>
</feature>
<reference evidence="2" key="1">
    <citation type="submission" date="2019-04" db="EMBL/GenBank/DDBJ databases">
        <authorList>
            <person name="Brambilla D."/>
        </authorList>
    </citation>
    <scope>NUCLEOTIDE SEQUENCE</scope>
    <source>
        <strain evidence="2">BAL1</strain>
    </source>
</reference>
<evidence type="ECO:0000256" key="1">
    <source>
        <dbReference type="SAM" id="Phobius"/>
    </source>
</evidence>
<evidence type="ECO:0000313" key="2">
    <source>
        <dbReference type="EMBL" id="VHO04461.1"/>
    </source>
</evidence>
<keyword evidence="1" id="KW-0472">Membrane</keyword>